<feature type="compositionally biased region" description="Acidic residues" evidence="1">
    <location>
        <begin position="184"/>
        <end position="195"/>
    </location>
</feature>
<dbReference type="AlphaFoldDB" id="A0A9W6ASZ3"/>
<dbReference type="EMBL" id="BRPE01000010">
    <property type="protein sequence ID" value="GLA87378.1"/>
    <property type="molecule type" value="Genomic_DNA"/>
</dbReference>
<protein>
    <submittedName>
        <fullName evidence="2">Uncharacterized protein</fullName>
    </submittedName>
</protein>
<evidence type="ECO:0000313" key="3">
    <source>
        <dbReference type="Proteomes" id="UP001144157"/>
    </source>
</evidence>
<evidence type="ECO:0000313" key="2">
    <source>
        <dbReference type="EMBL" id="GLA87378.1"/>
    </source>
</evidence>
<sequence>MSSDPSHTMECEEPDECTQPTEPNKPIELNKIIQLARSAFAGRWLLRGTIGSSRWKCRNWVANNECMLRRYFRTFRRGLRRHAPSPGYDPGFESGSESELDLVEQDFFADGDVDESVVSDAVSSDCGGDGKDVPDGDGAVRPGSSGSGHEELLSDEIDSDDEFWVPPESDSNERFMNQPLAQADSDDDNDSDEPDVDPRNHTDISDTKEQRSDVSSLMLALRRRREFAQQEKERSILGAKGHLNDGASLVLALRQRRDSAI</sequence>
<feature type="region of interest" description="Disordered" evidence="1">
    <location>
        <begin position="1"/>
        <end position="24"/>
    </location>
</feature>
<reference evidence="2" key="1">
    <citation type="submission" date="2022-07" db="EMBL/GenBank/DDBJ databases">
        <title>Taxonomy of Aspergillus series Nigri: significant species reduction supported by multi-species coalescent approaches.</title>
        <authorList>
            <person name="Bian C."/>
            <person name="Kusuya Y."/>
            <person name="Sklenar F."/>
            <person name="D'hooge E."/>
            <person name="Yaguchi T."/>
            <person name="Takahashi H."/>
            <person name="Hubka V."/>
        </authorList>
    </citation>
    <scope>NUCLEOTIDE SEQUENCE</scope>
    <source>
        <strain evidence="2">IFM 56815</strain>
    </source>
</reference>
<proteinExistence type="predicted"/>
<name>A0A9W6ASZ3_ASPTU</name>
<feature type="compositionally biased region" description="Basic and acidic residues" evidence="1">
    <location>
        <begin position="196"/>
        <end position="212"/>
    </location>
</feature>
<feature type="compositionally biased region" description="Acidic residues" evidence="1">
    <location>
        <begin position="153"/>
        <end position="163"/>
    </location>
</feature>
<comment type="caution">
    <text evidence="2">The sequence shown here is derived from an EMBL/GenBank/DDBJ whole genome shotgun (WGS) entry which is preliminary data.</text>
</comment>
<feature type="region of interest" description="Disordered" evidence="1">
    <location>
        <begin position="118"/>
        <end position="215"/>
    </location>
</feature>
<organism evidence="2 3">
    <name type="scientific">Aspergillus tubingensis</name>
    <dbReference type="NCBI Taxonomy" id="5068"/>
    <lineage>
        <taxon>Eukaryota</taxon>
        <taxon>Fungi</taxon>
        <taxon>Dikarya</taxon>
        <taxon>Ascomycota</taxon>
        <taxon>Pezizomycotina</taxon>
        <taxon>Eurotiomycetes</taxon>
        <taxon>Eurotiomycetidae</taxon>
        <taxon>Eurotiales</taxon>
        <taxon>Aspergillaceae</taxon>
        <taxon>Aspergillus</taxon>
        <taxon>Aspergillus subgen. Circumdati</taxon>
    </lineage>
</organism>
<accession>A0A9W6ASZ3</accession>
<gene>
    <name evidence="2" type="ORF">AtubIFM56815_001803</name>
</gene>
<dbReference type="Proteomes" id="UP001144157">
    <property type="component" value="Unassembled WGS sequence"/>
</dbReference>
<evidence type="ECO:0000256" key="1">
    <source>
        <dbReference type="SAM" id="MobiDB-lite"/>
    </source>
</evidence>